<dbReference type="SUPFAM" id="SSF56112">
    <property type="entry name" value="Protein kinase-like (PK-like)"/>
    <property type="match status" value="1"/>
</dbReference>
<feature type="domain" description="Protein kinase" evidence="2">
    <location>
        <begin position="20"/>
        <end position="312"/>
    </location>
</feature>
<dbReference type="InterPro" id="IPR016024">
    <property type="entry name" value="ARM-type_fold"/>
</dbReference>
<name>V5G710_BYSSN</name>
<dbReference type="Gene3D" id="1.10.510.10">
    <property type="entry name" value="Transferase(Phosphotransferase) domain 1"/>
    <property type="match status" value="1"/>
</dbReference>
<feature type="compositionally biased region" description="Low complexity" evidence="1">
    <location>
        <begin position="730"/>
        <end position="761"/>
    </location>
</feature>
<dbReference type="SUPFAM" id="SSF48371">
    <property type="entry name" value="ARM repeat"/>
    <property type="match status" value="1"/>
</dbReference>
<dbReference type="GO" id="GO:0005737">
    <property type="term" value="C:cytoplasm"/>
    <property type="evidence" value="ECO:0007669"/>
    <property type="project" value="TreeGrafter"/>
</dbReference>
<dbReference type="InterPro" id="IPR000719">
    <property type="entry name" value="Prot_kinase_dom"/>
</dbReference>
<evidence type="ECO:0000313" key="4">
    <source>
        <dbReference type="Proteomes" id="UP000018001"/>
    </source>
</evidence>
<dbReference type="HOGENOM" id="CLU_010392_1_2_1"/>
<dbReference type="Proteomes" id="UP000018001">
    <property type="component" value="Unassembled WGS sequence"/>
</dbReference>
<dbReference type="InParanoid" id="V5G710"/>
<dbReference type="PANTHER" id="PTHR12984">
    <property type="entry name" value="SCY1-RELATED S/T PROTEIN KINASE-LIKE"/>
    <property type="match status" value="1"/>
</dbReference>
<dbReference type="InterPro" id="IPR011009">
    <property type="entry name" value="Kinase-like_dom_sf"/>
</dbReference>
<feature type="compositionally biased region" description="Acidic residues" evidence="1">
    <location>
        <begin position="776"/>
        <end position="786"/>
    </location>
</feature>
<dbReference type="AlphaFoldDB" id="V5G710"/>
<evidence type="ECO:0000313" key="3">
    <source>
        <dbReference type="EMBL" id="GAD96657.1"/>
    </source>
</evidence>
<dbReference type="eggNOG" id="KOG1243">
    <property type="taxonomic scope" value="Eukaryota"/>
</dbReference>
<dbReference type="Gene3D" id="1.25.10.10">
    <property type="entry name" value="Leucine-rich Repeat Variant"/>
    <property type="match status" value="1"/>
</dbReference>
<dbReference type="Pfam" id="PF00069">
    <property type="entry name" value="Pkinase"/>
    <property type="match status" value="1"/>
</dbReference>
<dbReference type="InterPro" id="IPR051177">
    <property type="entry name" value="CIK-Related_Protein"/>
</dbReference>
<dbReference type="GO" id="GO:0006409">
    <property type="term" value="P:tRNA export from nucleus"/>
    <property type="evidence" value="ECO:0007669"/>
    <property type="project" value="TreeGrafter"/>
</dbReference>
<dbReference type="OrthoDB" id="447103at2759"/>
<dbReference type="EMBL" id="BAUL01000171">
    <property type="protein sequence ID" value="GAD96657.1"/>
    <property type="molecule type" value="Genomic_DNA"/>
</dbReference>
<dbReference type="GO" id="GO:0005524">
    <property type="term" value="F:ATP binding"/>
    <property type="evidence" value="ECO:0007669"/>
    <property type="project" value="InterPro"/>
</dbReference>
<keyword evidence="3" id="KW-0808">Transferase</keyword>
<feature type="region of interest" description="Disordered" evidence="1">
    <location>
        <begin position="606"/>
        <end position="786"/>
    </location>
</feature>
<sequence>MDFLKSAVASAIAKGSSFPYSLGDRVDNGESIWTLHNATKRDDGSSCSVFTFDIAANKSRLPLAKNAARKLRTLRHPGVIKVLDTIETDANIYIITERVAPLSWPVKRRSLSEETAKWGLYTVASTLKFINDDASSVHGSVRVSSVFTSESGEWKLGGFDVLSSMKEDDAVIYTYGSLVPDAARYTPPEVNKGGWEAIKSNPLAAVDAYGLGILVFEVFNGGFMGADQVGKTTNVPPSMHQSYRRLCTANPKLRLSPGNFVEQGKRSGGFFETPLIRLTQDIESLGLKNEAEREEFINELDELSDDFPEEFFKMKVLPELLKSVEFGGGGPKVLGAIVKIGTKLTADEYSTKLTPVIVRLFANPDRAIRVCLLDNLPLMIDNLPQRVVNDKIFPQMTSGFTDIAPAVREQTVKAVLAVIGKLSDRTINGDLLKFLARTANDEQPGIRTNTTICLGKIAKNLGQGTRSKVLIAAFSRSLRDPFVHARNAGLLALGATMEYFTPEDAAGKILPAVCPALLDKEKLIRDQANKTVDVYLGHIRKEASKMPDTTLPPPGATENVNNAARIGTSNDTSWAGWAISSFTNKVTATKGEIQTTNGQKPAVVEPVRPASVPRPAKSTPEVPLAQPKEGLQPTAPSLGRSLSDRPVTAPREEEETDDVYDAWGAMDDDDDNAGAEETGDNFLDATVTPKDTLSPASTRPTTAAFDDGGEPDFAGWLAAQSKAKAKKPLPKGLSKSSSTKEIPSRPASASRVVSSSTTKPKPAAPPKKIDTKPKDEADDDDWGAWD</sequence>
<feature type="compositionally biased region" description="Polar residues" evidence="1">
    <location>
        <begin position="689"/>
        <end position="701"/>
    </location>
</feature>
<organism evidence="3 4">
    <name type="scientific">Byssochlamys spectabilis (strain No. 5 / NBRC 109023)</name>
    <name type="common">Paecilomyces variotii</name>
    <dbReference type="NCBI Taxonomy" id="1356009"/>
    <lineage>
        <taxon>Eukaryota</taxon>
        <taxon>Fungi</taxon>
        <taxon>Dikarya</taxon>
        <taxon>Ascomycota</taxon>
        <taxon>Pezizomycotina</taxon>
        <taxon>Eurotiomycetes</taxon>
        <taxon>Eurotiomycetidae</taxon>
        <taxon>Eurotiales</taxon>
        <taxon>Thermoascaceae</taxon>
        <taxon>Paecilomyces</taxon>
    </lineage>
</organism>
<accession>V5G710</accession>
<reference evidence="4" key="1">
    <citation type="journal article" date="2014" name="Genome Announc.">
        <title>Draft genome sequence of the formaldehyde-resistant fungus Byssochlamys spectabilis No. 5 (anamorph Paecilomyces variotii No. 5) (NBRC109023).</title>
        <authorList>
            <person name="Oka T."/>
            <person name="Ekino K."/>
            <person name="Fukuda K."/>
            <person name="Nomura Y."/>
        </authorList>
    </citation>
    <scope>NUCLEOTIDE SEQUENCE [LARGE SCALE GENOMIC DNA]</scope>
    <source>
        <strain evidence="4">No. 5 / NBRC 109023</strain>
    </source>
</reference>
<dbReference type="FunCoup" id="V5G710">
    <property type="interactions" value="1037"/>
</dbReference>
<dbReference type="Gene3D" id="3.30.200.20">
    <property type="entry name" value="Phosphorylase Kinase, domain 1"/>
    <property type="match status" value="1"/>
</dbReference>
<comment type="caution">
    <text evidence="3">The sequence shown here is derived from an EMBL/GenBank/DDBJ whole genome shotgun (WGS) entry which is preliminary data.</text>
</comment>
<dbReference type="GO" id="GO:0004672">
    <property type="term" value="F:protein kinase activity"/>
    <property type="evidence" value="ECO:0007669"/>
    <property type="project" value="InterPro"/>
</dbReference>
<proteinExistence type="predicted"/>
<dbReference type="InterPro" id="IPR011989">
    <property type="entry name" value="ARM-like"/>
</dbReference>
<keyword evidence="4" id="KW-1185">Reference proteome</keyword>
<dbReference type="PANTHER" id="PTHR12984:SF3">
    <property type="entry name" value="N-TERMINAL KINASE-LIKE PROTEIN"/>
    <property type="match status" value="1"/>
</dbReference>
<gene>
    <name evidence="3" type="ORF">PVAR5_5319</name>
</gene>
<keyword evidence="3" id="KW-0418">Kinase</keyword>
<evidence type="ECO:0000259" key="2">
    <source>
        <dbReference type="PROSITE" id="PS50011"/>
    </source>
</evidence>
<evidence type="ECO:0000256" key="1">
    <source>
        <dbReference type="SAM" id="MobiDB-lite"/>
    </source>
</evidence>
<dbReference type="PROSITE" id="PS50011">
    <property type="entry name" value="PROTEIN_KINASE_DOM"/>
    <property type="match status" value="1"/>
</dbReference>
<protein>
    <submittedName>
        <fullName evidence="3">Protein kinase family protein</fullName>
    </submittedName>
</protein>
<feature type="compositionally biased region" description="Acidic residues" evidence="1">
    <location>
        <begin position="652"/>
        <end position="679"/>
    </location>
</feature>